<keyword evidence="2" id="KW-1185">Reference proteome</keyword>
<dbReference type="AlphaFoldDB" id="A0A4Y2GHT2"/>
<protein>
    <submittedName>
        <fullName evidence="1">Uncharacterized protein</fullName>
    </submittedName>
</protein>
<evidence type="ECO:0000313" key="2">
    <source>
        <dbReference type="Proteomes" id="UP000499080"/>
    </source>
</evidence>
<organism evidence="1 2">
    <name type="scientific">Araneus ventricosus</name>
    <name type="common">Orbweaver spider</name>
    <name type="synonym">Epeira ventricosa</name>
    <dbReference type="NCBI Taxonomy" id="182803"/>
    <lineage>
        <taxon>Eukaryota</taxon>
        <taxon>Metazoa</taxon>
        <taxon>Ecdysozoa</taxon>
        <taxon>Arthropoda</taxon>
        <taxon>Chelicerata</taxon>
        <taxon>Arachnida</taxon>
        <taxon>Araneae</taxon>
        <taxon>Araneomorphae</taxon>
        <taxon>Entelegynae</taxon>
        <taxon>Araneoidea</taxon>
        <taxon>Araneidae</taxon>
        <taxon>Araneus</taxon>
    </lineage>
</organism>
<name>A0A4Y2GHT2_ARAVE</name>
<gene>
    <name evidence="1" type="ORF">AVEN_198160_1</name>
</gene>
<proteinExistence type="predicted"/>
<comment type="caution">
    <text evidence="1">The sequence shown here is derived from an EMBL/GenBank/DDBJ whole genome shotgun (WGS) entry which is preliminary data.</text>
</comment>
<dbReference type="EMBL" id="BGPR01001409">
    <property type="protein sequence ID" value="GBM53170.1"/>
    <property type="molecule type" value="Genomic_DNA"/>
</dbReference>
<dbReference type="Proteomes" id="UP000499080">
    <property type="component" value="Unassembled WGS sequence"/>
</dbReference>
<accession>A0A4Y2GHT2</accession>
<sequence length="136" mass="15602">MENEVQQNNTNTSYFNTVATPLKVHSGDSLRCFQQGKIDLYILSHQGTFTHRSSTPDCKDTDRILKRFILLMFLKSGEGPRSGFIQMIPFETSRPAWETIKRQCSYHRVECVDRLGWPLESDFEVSSAERAGKPVN</sequence>
<evidence type="ECO:0000313" key="1">
    <source>
        <dbReference type="EMBL" id="GBM53170.1"/>
    </source>
</evidence>
<reference evidence="1 2" key="1">
    <citation type="journal article" date="2019" name="Sci. Rep.">
        <title>Orb-weaving spider Araneus ventricosus genome elucidates the spidroin gene catalogue.</title>
        <authorList>
            <person name="Kono N."/>
            <person name="Nakamura H."/>
            <person name="Ohtoshi R."/>
            <person name="Moran D.A.P."/>
            <person name="Shinohara A."/>
            <person name="Yoshida Y."/>
            <person name="Fujiwara M."/>
            <person name="Mori M."/>
            <person name="Tomita M."/>
            <person name="Arakawa K."/>
        </authorList>
    </citation>
    <scope>NUCLEOTIDE SEQUENCE [LARGE SCALE GENOMIC DNA]</scope>
</reference>